<protein>
    <submittedName>
        <fullName evidence="1">Uncharacterized protein</fullName>
    </submittedName>
</protein>
<reference evidence="1" key="1">
    <citation type="journal article" date="2021" name="Proc. Natl. Acad. Sci. U.S.A.">
        <title>A Catalog of Tens of Thousands of Viruses from Human Metagenomes Reveals Hidden Associations with Chronic Diseases.</title>
        <authorList>
            <person name="Tisza M.J."/>
            <person name="Buck C.B."/>
        </authorList>
    </citation>
    <scope>NUCLEOTIDE SEQUENCE</scope>
    <source>
        <strain evidence="1">CtfW121</strain>
    </source>
</reference>
<accession>A0A8S5N8V2</accession>
<name>A0A8S5N8V2_9CAUD</name>
<dbReference type="EMBL" id="BK015096">
    <property type="protein sequence ID" value="DAD90892.1"/>
    <property type="molecule type" value="Genomic_DNA"/>
</dbReference>
<proteinExistence type="predicted"/>
<organism evidence="1">
    <name type="scientific">Siphoviridae sp. ctfW121</name>
    <dbReference type="NCBI Taxonomy" id="2826413"/>
    <lineage>
        <taxon>Viruses</taxon>
        <taxon>Duplodnaviria</taxon>
        <taxon>Heunggongvirae</taxon>
        <taxon>Uroviricota</taxon>
        <taxon>Caudoviricetes</taxon>
    </lineage>
</organism>
<evidence type="ECO:0000313" key="1">
    <source>
        <dbReference type="EMBL" id="DAD90892.1"/>
    </source>
</evidence>
<sequence>MFYKHYKDDFDFELMLEKTGTTYAKAYEKSQHEDDWF</sequence>